<dbReference type="PANTHER" id="PTHR13520">
    <property type="entry name" value="RAD50-INTERACTING PROTEIN 1 RINT-1"/>
    <property type="match status" value="1"/>
</dbReference>
<dbReference type="GO" id="GO:0060628">
    <property type="term" value="P:regulation of ER to Golgi vesicle-mediated transport"/>
    <property type="evidence" value="ECO:0007669"/>
    <property type="project" value="TreeGrafter"/>
</dbReference>
<dbReference type="Gene3D" id="1.20.58.1420">
    <property type="entry name" value="Dsl1p vesicle tethering complex, Tip20p subunit, domain B"/>
    <property type="match status" value="1"/>
</dbReference>
<dbReference type="GO" id="GO:0070939">
    <property type="term" value="C:Dsl1/NZR complex"/>
    <property type="evidence" value="ECO:0007669"/>
    <property type="project" value="InterPro"/>
</dbReference>
<dbReference type="Gene3D" id="1.10.10.2270">
    <property type="entry name" value="Dsl1p vesicle tethering complex, Tip20p subunit, domain E"/>
    <property type="match status" value="1"/>
</dbReference>
<dbReference type="InterPro" id="IPR042042">
    <property type="entry name" value="Tip20p_domB"/>
</dbReference>
<organism evidence="1 2">
    <name type="scientific">Zygosaccharomyces rouxii</name>
    <dbReference type="NCBI Taxonomy" id="4956"/>
    <lineage>
        <taxon>Eukaryota</taxon>
        <taxon>Fungi</taxon>
        <taxon>Dikarya</taxon>
        <taxon>Ascomycota</taxon>
        <taxon>Saccharomycotina</taxon>
        <taxon>Saccharomycetes</taxon>
        <taxon>Saccharomycetales</taxon>
        <taxon>Saccharomycetaceae</taxon>
        <taxon>Zygosaccharomyces</taxon>
    </lineage>
</organism>
<name>A0A1Q3AHA1_ZYGRO</name>
<dbReference type="InterPro" id="IPR007528">
    <property type="entry name" value="RINT1_Tip20"/>
</dbReference>
<evidence type="ECO:0000313" key="1">
    <source>
        <dbReference type="EMBL" id="GAV55012.1"/>
    </source>
</evidence>
<dbReference type="Proteomes" id="UP000187013">
    <property type="component" value="Unassembled WGS sequence"/>
</dbReference>
<protein>
    <recommendedName>
        <fullName evidence="3">Protein transport protein TIP20</fullName>
    </recommendedName>
</protein>
<evidence type="ECO:0008006" key="3">
    <source>
        <dbReference type="Google" id="ProtNLM"/>
    </source>
</evidence>
<evidence type="ECO:0000313" key="2">
    <source>
        <dbReference type="Proteomes" id="UP000187013"/>
    </source>
</evidence>
<dbReference type="Pfam" id="PF04437">
    <property type="entry name" value="RINT1_TIP1"/>
    <property type="match status" value="1"/>
</dbReference>
<dbReference type="InterPro" id="IPR042040">
    <property type="entry name" value="Tip20p_domE"/>
</dbReference>
<dbReference type="OrthoDB" id="2189254at2759"/>
<proteinExistence type="predicted"/>
<dbReference type="Gene3D" id="1.20.58.670">
    <property type="entry name" value="Dsl1p vesicle tethering complex, Tip20p subunit, domain D"/>
    <property type="match status" value="1"/>
</dbReference>
<reference evidence="1 2" key="1">
    <citation type="submission" date="2016-08" db="EMBL/GenBank/DDBJ databases">
        <title>Draft genome sequence of allopolyploid Zygosaccharomyces rouxii.</title>
        <authorList>
            <person name="Watanabe J."/>
            <person name="Uehara K."/>
            <person name="Mogi Y."/>
            <person name="Tsukioka Y."/>
        </authorList>
    </citation>
    <scope>NUCLEOTIDE SEQUENCE [LARGE SCALE GENOMIC DNA]</scope>
    <source>
        <strain evidence="1 2">NBRC 110957</strain>
    </source>
</reference>
<dbReference type="Gene3D" id="1.10.357.100">
    <property type="entry name" value="Dsl1p vesicle tethering complex, Tip20p subunit, domain C"/>
    <property type="match status" value="1"/>
</dbReference>
<dbReference type="InterPro" id="IPR042041">
    <property type="entry name" value="Tip20p_domA"/>
</dbReference>
<comment type="caution">
    <text evidence="1">The sequence shown here is derived from an EMBL/GenBank/DDBJ whole genome shotgun (WGS) entry which is preliminary data.</text>
</comment>
<dbReference type="AlphaFoldDB" id="A0A1Q3AHA1"/>
<dbReference type="PROSITE" id="PS51386">
    <property type="entry name" value="RINT1_TIP20"/>
    <property type="match status" value="1"/>
</dbReference>
<dbReference type="Gene3D" id="6.10.280.210">
    <property type="entry name" value="Dsl1p vesicle tethering complex, Tip20p subunit, domain A"/>
    <property type="match status" value="1"/>
</dbReference>
<accession>A0A1Q3AHA1</accession>
<dbReference type="EMBL" id="BDGX01000045">
    <property type="protein sequence ID" value="GAV55012.1"/>
    <property type="molecule type" value="Genomic_DNA"/>
</dbReference>
<dbReference type="InterPro" id="IPR042043">
    <property type="entry name" value="Tip20p_domC"/>
</dbReference>
<sequence length="675" mass="78096">MVLSSFDDLLNVDTRIDQINLERDALAVQLNSARNKLENSWKQNGDSSNSDQAQFEAIASDISENAVSLPDVVALREKYGDLQVLLRLQNLFEDQERADNNLERLQNLEIEINELCGLGLSWVSIDKLKELHSELQSTKFGVENSQFAKDVYSKFEQRLVSRKAQDLVEKFNAFLLECKWDTPTFVPLPSQSIASLRGQSATLFQLSQLYITGEKPAILWNFKSIANNFTVRFTYHFHDVSFKIETYFKFLKEYLAENMHKCTSIFHDEDNGLTRQLVHEQFINYVLQPIRDRINTILFQNDQASLITLISQIISTDKELSHSFHYHGEGLTSLVPPRIWDRWLNYEVQVAMTQLTKIVSDPSNLAKSASEFVKLINKMYEYLEPFYSLEGGDILQRYKLLTCSQIFMRLLSSYLDFVLKVDTMADKLPEEQLYHTFVKLQNINVVSRKISELSLEYIFVHLTDIVNRREGKNYYSILQNVQESYQQVIENGNQGTVVHRIQKLLKESLKNYFKSGNWCLQNGPLDGDSPSSELVNSIKLMNRIMVKLDALLIPLEIALEIKSQLLNVIVNYFIESILKLNKFNKEGLEQLKVDFYALKDSLNLPETVFNSQVAVLTEIVKILYLKYDDSAGMFIDTLYIKQRDYTKLRSIHNIKVLRDSEIQDALYRVAYGNVV</sequence>
<dbReference type="GO" id="GO:0006888">
    <property type="term" value="P:endoplasmic reticulum to Golgi vesicle-mediated transport"/>
    <property type="evidence" value="ECO:0007669"/>
    <property type="project" value="InterPro"/>
</dbReference>
<dbReference type="GO" id="GO:0006890">
    <property type="term" value="P:retrograde vesicle-mediated transport, Golgi to endoplasmic reticulum"/>
    <property type="evidence" value="ECO:0007669"/>
    <property type="project" value="InterPro"/>
</dbReference>
<dbReference type="InterPro" id="IPR042044">
    <property type="entry name" value="EXOC6PINT-1/Sec15/Tip20_C_dom2"/>
</dbReference>
<dbReference type="PANTHER" id="PTHR13520:SF0">
    <property type="entry name" value="RAD50-INTERACTING PROTEIN 1"/>
    <property type="match status" value="1"/>
</dbReference>
<gene>
    <name evidence="1" type="ORF">ZYGR_0AS03350</name>
</gene>